<dbReference type="EMBL" id="JACSDZ010000017">
    <property type="protein sequence ID" value="KAF7384459.1"/>
    <property type="molecule type" value="Genomic_DNA"/>
</dbReference>
<reference evidence="2" key="1">
    <citation type="journal article" date="2020" name="G3 (Bethesda)">
        <title>High-Quality Assemblies for Three Invasive Social Wasps from the &lt;i&gt;Vespula&lt;/i&gt; Genus.</title>
        <authorList>
            <person name="Harrop T.W.R."/>
            <person name="Guhlin J."/>
            <person name="McLaughlin G.M."/>
            <person name="Permina E."/>
            <person name="Stockwell P."/>
            <person name="Gilligan J."/>
            <person name="Le Lec M.F."/>
            <person name="Gruber M.A.M."/>
            <person name="Quinn O."/>
            <person name="Lovegrove M."/>
            <person name="Duncan E.J."/>
            <person name="Remnant E.J."/>
            <person name="Van Eeckhoven J."/>
            <person name="Graham B."/>
            <person name="Knapp R.A."/>
            <person name="Langford K.W."/>
            <person name="Kronenberg Z."/>
            <person name="Press M.O."/>
            <person name="Eacker S.M."/>
            <person name="Wilson-Rankin E.E."/>
            <person name="Purcell J."/>
            <person name="Lester P.J."/>
            <person name="Dearden P.K."/>
        </authorList>
    </citation>
    <scope>NUCLEOTIDE SEQUENCE</scope>
    <source>
        <strain evidence="2">Linc-1</strain>
    </source>
</reference>
<accession>A0A834J9S5</accession>
<dbReference type="Proteomes" id="UP000617340">
    <property type="component" value="Unassembled WGS sequence"/>
</dbReference>
<evidence type="ECO:0000313" key="2">
    <source>
        <dbReference type="EMBL" id="KAF7384459.1"/>
    </source>
</evidence>
<proteinExistence type="predicted"/>
<protein>
    <submittedName>
        <fullName evidence="2">Uncharacterized protein</fullName>
    </submittedName>
</protein>
<feature type="region of interest" description="Disordered" evidence="1">
    <location>
        <begin position="98"/>
        <end position="136"/>
    </location>
</feature>
<name>A0A834J9S5_VESGE</name>
<feature type="compositionally biased region" description="Polar residues" evidence="1">
    <location>
        <begin position="126"/>
        <end position="136"/>
    </location>
</feature>
<sequence>MQLPPRGGTWVDFDSAVSEDFDNLPPGMDLEILVRSSRNGSSLDFYTEITGTSLHMIDILLYANDRENTHARAGRHVHTTGRVSRCLKLTVWTVSFSDKPDTPETERHFEREIRIESPLARGSPDAATSSRWDLGR</sequence>
<comment type="caution">
    <text evidence="2">The sequence shown here is derived from an EMBL/GenBank/DDBJ whole genome shotgun (WGS) entry which is preliminary data.</text>
</comment>
<keyword evidence="3" id="KW-1185">Reference proteome</keyword>
<evidence type="ECO:0000256" key="1">
    <source>
        <dbReference type="SAM" id="MobiDB-lite"/>
    </source>
</evidence>
<dbReference type="AlphaFoldDB" id="A0A834J9S5"/>
<feature type="compositionally biased region" description="Basic and acidic residues" evidence="1">
    <location>
        <begin position="98"/>
        <end position="115"/>
    </location>
</feature>
<evidence type="ECO:0000313" key="3">
    <source>
        <dbReference type="Proteomes" id="UP000617340"/>
    </source>
</evidence>
<organism evidence="2 3">
    <name type="scientific">Vespula germanica</name>
    <name type="common">German yellow jacket</name>
    <name type="synonym">Paravespula germanica</name>
    <dbReference type="NCBI Taxonomy" id="30212"/>
    <lineage>
        <taxon>Eukaryota</taxon>
        <taxon>Metazoa</taxon>
        <taxon>Ecdysozoa</taxon>
        <taxon>Arthropoda</taxon>
        <taxon>Hexapoda</taxon>
        <taxon>Insecta</taxon>
        <taxon>Pterygota</taxon>
        <taxon>Neoptera</taxon>
        <taxon>Endopterygota</taxon>
        <taxon>Hymenoptera</taxon>
        <taxon>Apocrita</taxon>
        <taxon>Aculeata</taxon>
        <taxon>Vespoidea</taxon>
        <taxon>Vespidae</taxon>
        <taxon>Vespinae</taxon>
        <taxon>Vespula</taxon>
    </lineage>
</organism>
<gene>
    <name evidence="2" type="ORF">HZH68_014071</name>
</gene>